<evidence type="ECO:0000256" key="5">
    <source>
        <dbReference type="HAMAP-Rule" id="MF_00214"/>
    </source>
</evidence>
<keyword evidence="5" id="KW-0028">Amino-acid biosynthesis</keyword>
<dbReference type="InterPro" id="IPR013785">
    <property type="entry name" value="Aldolase_TIM"/>
</dbReference>
<gene>
    <name evidence="5 6" type="primary">aroD</name>
    <name evidence="6" type="ORF">ACFOGI_13855</name>
</gene>
<dbReference type="RefSeq" id="WP_390273749.1">
    <property type="nucleotide sequence ID" value="NZ_JBHRSA010000049.1"/>
</dbReference>
<feature type="binding site" evidence="5">
    <location>
        <begin position="46"/>
        <end position="48"/>
    </location>
    <ligand>
        <name>3-dehydroquinate</name>
        <dbReference type="ChEBI" id="CHEBI:32364"/>
    </ligand>
</feature>
<comment type="subunit">
    <text evidence="5">Homodimer.</text>
</comment>
<evidence type="ECO:0000256" key="4">
    <source>
        <dbReference type="ARBA" id="ARBA00023270"/>
    </source>
</evidence>
<comment type="similarity">
    <text evidence="5">Belongs to the type-I 3-dehydroquinase family.</text>
</comment>
<dbReference type="InterPro" id="IPR050146">
    <property type="entry name" value="Type-I_3-dehydroquinase"/>
</dbReference>
<accession>A0ABV7CYZ3</accession>
<dbReference type="PANTHER" id="PTHR43699">
    <property type="entry name" value="3-DEHYDROQUINATE DEHYDRATASE"/>
    <property type="match status" value="1"/>
</dbReference>
<dbReference type="EC" id="4.2.1.10" evidence="5"/>
<feature type="active site" description="Proton donor/acceptor" evidence="5">
    <location>
        <position position="143"/>
    </location>
</feature>
<dbReference type="HAMAP" id="MF_00214">
    <property type="entry name" value="AroD"/>
    <property type="match status" value="1"/>
</dbReference>
<dbReference type="EMBL" id="JBHRSA010000049">
    <property type="protein sequence ID" value="MFC3041328.1"/>
    <property type="molecule type" value="Genomic_DNA"/>
</dbReference>
<evidence type="ECO:0000313" key="6">
    <source>
        <dbReference type="EMBL" id="MFC3041328.1"/>
    </source>
</evidence>
<sequence length="255" mass="28714">MSVVKIRNLTIGEGSPKVIVPLMGKTSEELVEEVQVVKELNPDMVEWRADVYERLEYMEEVGRTADELRMALGEVPLLFTFRTHKEGGSREWSETEYFELLSRMVDSCRVDMIDVEYYSDEQQVKNIIQQAGEKGVRVILSNHDFGGTPTMEEIVQRLKGMQEMGADIAKIAVMPRSMDDLFTLLHATNRMKENYANRPLITMAMGKLGLISRLAGEVFGSAATFGAGKEASAPGQIAVDDLKDVLTVIHKYQYR</sequence>
<feature type="binding site" evidence="5">
    <location>
        <position position="82"/>
    </location>
    <ligand>
        <name>3-dehydroquinate</name>
        <dbReference type="ChEBI" id="CHEBI:32364"/>
    </ligand>
</feature>
<name>A0ABV7CYZ3_9BACI</name>
<comment type="caution">
    <text evidence="5">Lacks conserved residue(s) required for the propagation of feature annotation.</text>
</comment>
<dbReference type="NCBIfam" id="TIGR01093">
    <property type="entry name" value="aroD"/>
    <property type="match status" value="1"/>
</dbReference>
<evidence type="ECO:0000256" key="3">
    <source>
        <dbReference type="ARBA" id="ARBA00023239"/>
    </source>
</evidence>
<feature type="binding site" evidence="5">
    <location>
        <position position="213"/>
    </location>
    <ligand>
        <name>3-dehydroquinate</name>
        <dbReference type="ChEBI" id="CHEBI:32364"/>
    </ligand>
</feature>
<dbReference type="PANTHER" id="PTHR43699:SF1">
    <property type="entry name" value="3-DEHYDROQUINATE DEHYDRATASE"/>
    <property type="match status" value="1"/>
</dbReference>
<organism evidence="6 7">
    <name type="scientific">Virgibacillus xinjiangensis</name>
    <dbReference type="NCBI Taxonomy" id="393090"/>
    <lineage>
        <taxon>Bacteria</taxon>
        <taxon>Bacillati</taxon>
        <taxon>Bacillota</taxon>
        <taxon>Bacilli</taxon>
        <taxon>Bacillales</taxon>
        <taxon>Bacillaceae</taxon>
        <taxon>Virgibacillus</taxon>
    </lineage>
</organism>
<proteinExistence type="inferred from homology"/>
<reference evidence="7" key="1">
    <citation type="journal article" date="2019" name="Int. J. Syst. Evol. Microbiol.">
        <title>The Global Catalogue of Microorganisms (GCM) 10K type strain sequencing project: providing services to taxonomists for standard genome sequencing and annotation.</title>
        <authorList>
            <consortium name="The Broad Institute Genomics Platform"/>
            <consortium name="The Broad Institute Genome Sequencing Center for Infectious Disease"/>
            <person name="Wu L."/>
            <person name="Ma J."/>
        </authorList>
    </citation>
    <scope>NUCLEOTIDE SEQUENCE [LARGE SCALE GENOMIC DNA]</scope>
    <source>
        <strain evidence="7">KCTC 13128</strain>
    </source>
</reference>
<evidence type="ECO:0000313" key="7">
    <source>
        <dbReference type="Proteomes" id="UP001595279"/>
    </source>
</evidence>
<protein>
    <recommendedName>
        <fullName evidence="5">3-dehydroquinate dehydratase</fullName>
        <shortName evidence="5">3-dehydroquinase</shortName>
        <ecNumber evidence="5">4.2.1.10</ecNumber>
    </recommendedName>
    <alternativeName>
        <fullName evidence="5">Type I DHQase</fullName>
    </alternativeName>
    <alternativeName>
        <fullName evidence="5">Type I dehydroquinase</fullName>
        <shortName evidence="5">DHQ1</shortName>
    </alternativeName>
</protein>
<evidence type="ECO:0000256" key="2">
    <source>
        <dbReference type="ARBA" id="ARBA00023141"/>
    </source>
</evidence>
<comment type="pathway">
    <text evidence="5">Metabolic intermediate biosynthesis; chorismate biosynthesis; chorismate from D-erythrose 4-phosphate and phosphoenolpyruvate: step 3/7.</text>
</comment>
<dbReference type="Pfam" id="PF01487">
    <property type="entry name" value="DHquinase_I"/>
    <property type="match status" value="1"/>
</dbReference>
<feature type="active site" description="Schiff-base intermediate with substrate" evidence="5">
    <location>
        <position position="170"/>
    </location>
</feature>
<keyword evidence="7" id="KW-1185">Reference proteome</keyword>
<comment type="caution">
    <text evidence="6">The sequence shown here is derived from an EMBL/GenBank/DDBJ whole genome shotgun (WGS) entry which is preliminary data.</text>
</comment>
<dbReference type="CDD" id="cd00502">
    <property type="entry name" value="DHQase_I"/>
    <property type="match status" value="1"/>
</dbReference>
<feature type="binding site" evidence="5">
    <location>
        <position position="236"/>
    </location>
    <ligand>
        <name>3-dehydroquinate</name>
        <dbReference type="ChEBI" id="CHEBI:32364"/>
    </ligand>
</feature>
<keyword evidence="3 5" id="KW-0456">Lyase</keyword>
<dbReference type="InterPro" id="IPR001381">
    <property type="entry name" value="DHquinase_I"/>
</dbReference>
<comment type="function">
    <text evidence="5">Involved in the third step of the chorismate pathway, which leads to the biosynthesis of aromatic amino acids. Catalyzes the cis-dehydration of 3-dehydroquinate (DHQ) and introduces the first double bond of the aromatic ring to yield 3-dehydroshikimate.</text>
</comment>
<keyword evidence="2 5" id="KW-0057">Aromatic amino acid biosynthesis</keyword>
<evidence type="ECO:0000256" key="1">
    <source>
        <dbReference type="ARBA" id="ARBA00001864"/>
    </source>
</evidence>
<dbReference type="Proteomes" id="UP001595279">
    <property type="component" value="Unassembled WGS sequence"/>
</dbReference>
<keyword evidence="4 5" id="KW-0704">Schiff base</keyword>
<dbReference type="Gene3D" id="3.20.20.70">
    <property type="entry name" value="Aldolase class I"/>
    <property type="match status" value="1"/>
</dbReference>
<feature type="binding site" evidence="5">
    <location>
        <position position="232"/>
    </location>
    <ligand>
        <name>3-dehydroquinate</name>
        <dbReference type="ChEBI" id="CHEBI:32364"/>
    </ligand>
</feature>
<comment type="catalytic activity">
    <reaction evidence="1 5">
        <text>3-dehydroquinate = 3-dehydroshikimate + H2O</text>
        <dbReference type="Rhea" id="RHEA:21096"/>
        <dbReference type="ChEBI" id="CHEBI:15377"/>
        <dbReference type="ChEBI" id="CHEBI:16630"/>
        <dbReference type="ChEBI" id="CHEBI:32364"/>
        <dbReference type="EC" id="4.2.1.10"/>
    </reaction>
</comment>
<dbReference type="SUPFAM" id="SSF51569">
    <property type="entry name" value="Aldolase"/>
    <property type="match status" value="1"/>
</dbReference>
<dbReference type="GO" id="GO:0003855">
    <property type="term" value="F:3-dehydroquinate dehydratase activity"/>
    <property type="evidence" value="ECO:0007669"/>
    <property type="project" value="UniProtKB-EC"/>
</dbReference>